<proteinExistence type="predicted"/>
<accession>A0A7V5UER3</accession>
<dbReference type="InterPro" id="IPR001322">
    <property type="entry name" value="Lamin_tail_dom"/>
</dbReference>
<dbReference type="EMBL" id="DROD01000371">
    <property type="protein sequence ID" value="HHJ52605.1"/>
    <property type="molecule type" value="Genomic_DNA"/>
</dbReference>
<evidence type="ECO:0000259" key="2">
    <source>
        <dbReference type="Pfam" id="PF00932"/>
    </source>
</evidence>
<sequence>MKFILFLFLMPVLLLAQDHLLISEILIPPDTESRTAFIEIYNPTDQSVDMSQYFLANYNTYYNMVNGQYSTNTIHFLCDFSSAGVSLSPGKNLVVALDGSAFREKFGKAADFEIAGTDPDTPDLNARYVGSNPTLEFTRGMVVLFTWDGNSDLVQDVDYIPWGLLPFSSYWMDKSGVSVDGPDADATPSTYKDDLAVSQQKAPIAPTGGLSLQRLGITEINETATDGNGLTGHNEATEDWQQSFVATTPSPGSFSEVPGDGTGTAWLAPDTVDVEA</sequence>
<dbReference type="Proteomes" id="UP000886124">
    <property type="component" value="Unassembled WGS sequence"/>
</dbReference>
<dbReference type="AlphaFoldDB" id="A0A7V5UER3"/>
<feature type="domain" description="LTD" evidence="2">
    <location>
        <begin position="17"/>
        <end position="112"/>
    </location>
</feature>
<protein>
    <recommendedName>
        <fullName evidence="2">LTD domain-containing protein</fullName>
    </recommendedName>
</protein>
<comment type="caution">
    <text evidence="3">The sequence shown here is derived from an EMBL/GenBank/DDBJ whole genome shotgun (WGS) entry which is preliminary data.</text>
</comment>
<organism evidence="3">
    <name type="scientific">Caldithrix abyssi</name>
    <dbReference type="NCBI Taxonomy" id="187145"/>
    <lineage>
        <taxon>Bacteria</taxon>
        <taxon>Pseudomonadati</taxon>
        <taxon>Calditrichota</taxon>
        <taxon>Calditrichia</taxon>
        <taxon>Calditrichales</taxon>
        <taxon>Calditrichaceae</taxon>
        <taxon>Caldithrix</taxon>
    </lineage>
</organism>
<feature type="non-terminal residue" evidence="3">
    <location>
        <position position="276"/>
    </location>
</feature>
<dbReference type="Pfam" id="PF00932">
    <property type="entry name" value="LTD"/>
    <property type="match status" value="1"/>
</dbReference>
<feature type="region of interest" description="Disordered" evidence="1">
    <location>
        <begin position="249"/>
        <end position="276"/>
    </location>
</feature>
<name>A0A7V5UER3_CALAY</name>
<evidence type="ECO:0000256" key="1">
    <source>
        <dbReference type="SAM" id="MobiDB-lite"/>
    </source>
</evidence>
<gene>
    <name evidence="3" type="ORF">ENJ89_05380</name>
</gene>
<reference evidence="3" key="1">
    <citation type="journal article" date="2020" name="mSystems">
        <title>Genome- and Community-Level Interaction Insights into Carbon Utilization and Element Cycling Functions of Hydrothermarchaeota in Hydrothermal Sediment.</title>
        <authorList>
            <person name="Zhou Z."/>
            <person name="Liu Y."/>
            <person name="Xu W."/>
            <person name="Pan J."/>
            <person name="Luo Z.H."/>
            <person name="Li M."/>
        </authorList>
    </citation>
    <scope>NUCLEOTIDE SEQUENCE [LARGE SCALE GENOMIC DNA]</scope>
    <source>
        <strain evidence="3">HyVt-527</strain>
    </source>
</reference>
<evidence type="ECO:0000313" key="3">
    <source>
        <dbReference type="EMBL" id="HHJ52605.1"/>
    </source>
</evidence>